<comment type="similarity">
    <text evidence="1">Belongs to the AfsR/DnrI/RedD regulatory family.</text>
</comment>
<dbReference type="Pfam" id="PF13401">
    <property type="entry name" value="AAA_22"/>
    <property type="match status" value="1"/>
</dbReference>
<dbReference type="Gene3D" id="1.10.10.10">
    <property type="entry name" value="Winged helix-like DNA-binding domain superfamily/Winged helix DNA-binding domain"/>
    <property type="match status" value="1"/>
</dbReference>
<dbReference type="SUPFAM" id="SSF52540">
    <property type="entry name" value="P-loop containing nucleoside triphosphate hydrolases"/>
    <property type="match status" value="1"/>
</dbReference>
<dbReference type="SMART" id="SM00862">
    <property type="entry name" value="Trans_reg_C"/>
    <property type="match status" value="1"/>
</dbReference>
<dbReference type="GO" id="GO:0016887">
    <property type="term" value="F:ATP hydrolysis activity"/>
    <property type="evidence" value="ECO:0007669"/>
    <property type="project" value="InterPro"/>
</dbReference>
<sequence length="1066" mass="114608">MLGPLSIRADDGSPVEITGARLRSLLILLALEPGRVVTTSTLVDGVWGDEPPAEAANALQALVSRLRRTGLTVESRPTGYRLVLAPDDVDAHRFERLAARGRATLATDPAATSATLREALALWRGPALADAATAAFAQAPVARLTELRLAATGDRIEAELAGSADLVPELESLVAEHPLRERFAGLLMRALAGAGRTADALAVYARLKESLADGLGADPSDELAALHVELLRGDTGTTPRRSRTNLRSGLNSFVGRDEDLASVTALVGEARLVSLTGPGGSGKTRLATEVGRTLVDRQPDGVWFVELAPVGDGADLPQAVLGALGMRAQIIAGGTRGMGEPVVEAPVDRLVSGLAHRALLLVLDNCEHLVAAAAELADRLLGDCPRLRILTTTREPLGITGETLWPVAPLALPPVDADPATALTFSSVRLLADRARAVRPGFTVDETTAHSVVHVCRALDGMPLAIELAAARLRTMSLDQIATRLDDRFRLLTGGSRMALPRHQTLRAVVDWSWDLLDDDERTLLRRLSVFYGGATVEAVEQVCAGTDLAEDRVLDLLTALVDKSLVLLVGDRYRLLETIKAYSRERLEEAGESERVRDAFVDWFNRLAATAEPHLRRAEQLEWLATLGADHDNLHAAVRAAIASGDAVVAARLVANVGWYWWLHGHKIEGAHLAAEVVDMPGEVPPADRALSLALAAMLAIDGNLDQRWAISWFNEAIGIIRSEGTRDHPILRLVVALAEVLHIYGRPTEGFRLYLEDVLFDDEDKWVLGAARVMRAHASLNAGIFLEEAEEDFRISLDAFRETGERWGMSFVLCSLADVLAWRGDYETALRHYEEAAALFAELVTNEDLVRYRLRIADLHARLGRHDEAEAALDEAQRVAERSGMVESFAAVAHARGDSARLAGDYAEAARQLSTSSELAWTVFRTRNETVAPQFCAMIEGSRGYLAAATGDLPEAAARHSEALTLAVDSKDAPVIALVLVGVADLALHKGAPSAAAALLGASEGIRGAKDTSILDYARVSATARDELGEQAYAEAYAKGMTTTVDTLRALTDEILTPTRRPAH</sequence>
<comment type="caution">
    <text evidence="5">The sequence shown here is derived from an EMBL/GenBank/DDBJ whole genome shotgun (WGS) entry which is preliminary data.</text>
</comment>
<dbReference type="EMBL" id="SOCP01000013">
    <property type="protein sequence ID" value="TDV44877.1"/>
    <property type="molecule type" value="Genomic_DNA"/>
</dbReference>
<dbReference type="SUPFAM" id="SSF48452">
    <property type="entry name" value="TPR-like"/>
    <property type="match status" value="3"/>
</dbReference>
<feature type="DNA-binding region" description="OmpR/PhoB-type" evidence="3">
    <location>
        <begin position="1"/>
        <end position="84"/>
    </location>
</feature>
<dbReference type="Gene3D" id="1.25.40.10">
    <property type="entry name" value="Tetratricopeptide repeat domain"/>
    <property type="match status" value="3"/>
</dbReference>
<reference evidence="5 6" key="1">
    <citation type="submission" date="2019-03" db="EMBL/GenBank/DDBJ databases">
        <title>Genomic Encyclopedia of Archaeal and Bacterial Type Strains, Phase II (KMG-II): from individual species to whole genera.</title>
        <authorList>
            <person name="Goeker M."/>
        </authorList>
    </citation>
    <scope>NUCLEOTIDE SEQUENCE [LARGE SCALE GENOMIC DNA]</scope>
    <source>
        <strain evidence="5 6">DSM 45499</strain>
    </source>
</reference>
<evidence type="ECO:0000256" key="2">
    <source>
        <dbReference type="ARBA" id="ARBA00023125"/>
    </source>
</evidence>
<dbReference type="PRINTS" id="PR00364">
    <property type="entry name" value="DISEASERSIST"/>
</dbReference>
<dbReference type="InterPro" id="IPR058852">
    <property type="entry name" value="HTH_77"/>
</dbReference>
<dbReference type="SMART" id="SM01043">
    <property type="entry name" value="BTAD"/>
    <property type="match status" value="1"/>
</dbReference>
<dbReference type="Pfam" id="PF25872">
    <property type="entry name" value="HTH_77"/>
    <property type="match status" value="1"/>
</dbReference>
<dbReference type="InterPro" id="IPR019734">
    <property type="entry name" value="TPR_rpt"/>
</dbReference>
<dbReference type="CDD" id="cd15831">
    <property type="entry name" value="BTAD"/>
    <property type="match status" value="1"/>
</dbReference>
<protein>
    <submittedName>
        <fullName evidence="5">Putative ATPase</fullName>
    </submittedName>
</protein>
<dbReference type="Proteomes" id="UP000294927">
    <property type="component" value="Unassembled WGS sequence"/>
</dbReference>
<dbReference type="InterPro" id="IPR005158">
    <property type="entry name" value="BTAD"/>
</dbReference>
<accession>A0A4R7V7K8</accession>
<dbReference type="InterPro" id="IPR016032">
    <property type="entry name" value="Sig_transdc_resp-reg_C-effctor"/>
</dbReference>
<dbReference type="PANTHER" id="PTHR47691:SF3">
    <property type="entry name" value="HTH-TYPE TRANSCRIPTIONAL REGULATOR RV0890C-RELATED"/>
    <property type="match status" value="1"/>
</dbReference>
<dbReference type="InterPro" id="IPR049945">
    <property type="entry name" value="AAA_22"/>
</dbReference>
<name>A0A4R7V7K8_9PSEU</name>
<gene>
    <name evidence="5" type="ORF">CLV71_113136</name>
</gene>
<evidence type="ECO:0000259" key="4">
    <source>
        <dbReference type="PROSITE" id="PS51755"/>
    </source>
</evidence>
<organism evidence="5 6">
    <name type="scientific">Actinophytocola oryzae</name>
    <dbReference type="NCBI Taxonomy" id="502181"/>
    <lineage>
        <taxon>Bacteria</taxon>
        <taxon>Bacillati</taxon>
        <taxon>Actinomycetota</taxon>
        <taxon>Actinomycetes</taxon>
        <taxon>Pseudonocardiales</taxon>
        <taxon>Pseudonocardiaceae</taxon>
    </lineage>
</organism>
<evidence type="ECO:0000313" key="6">
    <source>
        <dbReference type="Proteomes" id="UP000294927"/>
    </source>
</evidence>
<dbReference type="Pfam" id="PF00486">
    <property type="entry name" value="Trans_reg_C"/>
    <property type="match status" value="1"/>
</dbReference>
<dbReference type="Pfam" id="PF03704">
    <property type="entry name" value="BTAD"/>
    <property type="match status" value="1"/>
</dbReference>
<dbReference type="InterPro" id="IPR011990">
    <property type="entry name" value="TPR-like_helical_dom_sf"/>
</dbReference>
<dbReference type="InterPro" id="IPR036388">
    <property type="entry name" value="WH-like_DNA-bd_sf"/>
</dbReference>
<dbReference type="GO" id="GO:0006355">
    <property type="term" value="P:regulation of DNA-templated transcription"/>
    <property type="evidence" value="ECO:0007669"/>
    <property type="project" value="InterPro"/>
</dbReference>
<dbReference type="PROSITE" id="PS51755">
    <property type="entry name" value="OMPR_PHOB"/>
    <property type="match status" value="1"/>
</dbReference>
<dbReference type="InterPro" id="IPR001867">
    <property type="entry name" value="OmpR/PhoB-type_DNA-bd"/>
</dbReference>
<keyword evidence="6" id="KW-1185">Reference proteome</keyword>
<dbReference type="GO" id="GO:0003677">
    <property type="term" value="F:DNA binding"/>
    <property type="evidence" value="ECO:0007669"/>
    <property type="project" value="UniProtKB-UniRule"/>
</dbReference>
<dbReference type="AlphaFoldDB" id="A0A4R7V7K8"/>
<dbReference type="GO" id="GO:0000160">
    <property type="term" value="P:phosphorelay signal transduction system"/>
    <property type="evidence" value="ECO:0007669"/>
    <property type="project" value="InterPro"/>
</dbReference>
<dbReference type="SMART" id="SM00028">
    <property type="entry name" value="TPR"/>
    <property type="match status" value="3"/>
</dbReference>
<keyword evidence="2 3" id="KW-0238">DNA-binding</keyword>
<evidence type="ECO:0000313" key="5">
    <source>
        <dbReference type="EMBL" id="TDV44877.1"/>
    </source>
</evidence>
<feature type="domain" description="OmpR/PhoB-type" evidence="4">
    <location>
        <begin position="1"/>
        <end position="84"/>
    </location>
</feature>
<evidence type="ECO:0000256" key="3">
    <source>
        <dbReference type="PROSITE-ProRule" id="PRU01091"/>
    </source>
</evidence>
<evidence type="ECO:0000256" key="1">
    <source>
        <dbReference type="ARBA" id="ARBA00005820"/>
    </source>
</evidence>
<proteinExistence type="inferred from homology"/>
<dbReference type="SUPFAM" id="SSF46894">
    <property type="entry name" value="C-terminal effector domain of the bipartite response regulators"/>
    <property type="match status" value="1"/>
</dbReference>
<dbReference type="PANTHER" id="PTHR47691">
    <property type="entry name" value="REGULATOR-RELATED"/>
    <property type="match status" value="1"/>
</dbReference>
<dbReference type="InterPro" id="IPR027417">
    <property type="entry name" value="P-loop_NTPase"/>
</dbReference>